<sequence length="78" mass="9169">MARIIDTTEKNLIGHKVKQLRKKHHMSQKELSEKLETYAVYICRGSISRIEDQSRTVTDIELYAISKIFQISIEELFD</sequence>
<accession>D4MXC0</accession>
<dbReference type="InterPro" id="IPR010982">
    <property type="entry name" value="Lambda_DNA-bd_dom_sf"/>
</dbReference>
<dbReference type="AlphaFoldDB" id="D4MXC0"/>
<evidence type="ECO:0000313" key="3">
    <source>
        <dbReference type="EMBL" id="CUN18291.1"/>
    </source>
</evidence>
<feature type="domain" description="HTH cro/C1-type" evidence="1">
    <location>
        <begin position="17"/>
        <end position="76"/>
    </location>
</feature>
<organism evidence="2 4">
    <name type="scientific">Anaerostipes hadrus</name>
    <dbReference type="NCBI Taxonomy" id="649756"/>
    <lineage>
        <taxon>Bacteria</taxon>
        <taxon>Bacillati</taxon>
        <taxon>Bacillota</taxon>
        <taxon>Clostridia</taxon>
        <taxon>Lachnospirales</taxon>
        <taxon>Lachnospiraceae</taxon>
        <taxon>Anaerostipes</taxon>
    </lineage>
</organism>
<protein>
    <submittedName>
        <fullName evidence="2">Helix-turn-helix</fullName>
    </submittedName>
    <submittedName>
        <fullName evidence="3">Predicted transcriptional regulator</fullName>
    </submittedName>
</protein>
<gene>
    <name evidence="2" type="ORF">CL2_01550</name>
    <name evidence="3" type="ORF">ERS852425_03167</name>
</gene>
<dbReference type="CDD" id="cd00093">
    <property type="entry name" value="HTH_XRE"/>
    <property type="match status" value="1"/>
</dbReference>
<name>D4MXC0_ANAHA</name>
<dbReference type="SMART" id="SM00530">
    <property type="entry name" value="HTH_XRE"/>
    <property type="match status" value="1"/>
</dbReference>
<dbReference type="EMBL" id="CYXT01000036">
    <property type="protein sequence ID" value="CUN18291.1"/>
    <property type="molecule type" value="Genomic_DNA"/>
</dbReference>
<dbReference type="Pfam" id="PF01381">
    <property type="entry name" value="HTH_3"/>
    <property type="match status" value="1"/>
</dbReference>
<dbReference type="GO" id="GO:0003677">
    <property type="term" value="F:DNA binding"/>
    <property type="evidence" value="ECO:0007669"/>
    <property type="project" value="InterPro"/>
</dbReference>
<dbReference type="EMBL" id="FP929061">
    <property type="protein sequence ID" value="CBL37265.1"/>
    <property type="molecule type" value="Genomic_DNA"/>
</dbReference>
<dbReference type="RefSeq" id="WP_015530194.1">
    <property type="nucleotide sequence ID" value="NC_021016.1"/>
</dbReference>
<evidence type="ECO:0000313" key="4">
    <source>
        <dbReference type="Proteomes" id="UP000008960"/>
    </source>
</evidence>
<dbReference type="Gene3D" id="1.10.260.40">
    <property type="entry name" value="lambda repressor-like DNA-binding domains"/>
    <property type="match status" value="1"/>
</dbReference>
<evidence type="ECO:0000259" key="1">
    <source>
        <dbReference type="PROSITE" id="PS50943"/>
    </source>
</evidence>
<reference evidence="3 5" key="3">
    <citation type="submission" date="2015-09" db="EMBL/GenBank/DDBJ databases">
        <authorList>
            <consortium name="Pathogen Informatics"/>
        </authorList>
    </citation>
    <scope>NUCLEOTIDE SEQUENCE [LARGE SCALE GENOMIC DNA]</scope>
    <source>
        <strain evidence="3 5">2789STDY5608868</strain>
    </source>
</reference>
<reference evidence="2 4" key="2">
    <citation type="submission" date="2010-03" db="EMBL/GenBank/DDBJ databases">
        <authorList>
            <person name="Pajon A."/>
        </authorList>
    </citation>
    <scope>NUCLEOTIDE SEQUENCE [LARGE SCALE GENOMIC DNA]</scope>
    <source>
        <strain evidence="2 4">SSC/2</strain>
    </source>
</reference>
<dbReference type="InterPro" id="IPR001387">
    <property type="entry name" value="Cro/C1-type_HTH"/>
</dbReference>
<evidence type="ECO:0000313" key="5">
    <source>
        <dbReference type="Proteomes" id="UP000095598"/>
    </source>
</evidence>
<dbReference type="PATRIC" id="fig|245018.3.peg.1444"/>
<reference evidence="2 4" key="1">
    <citation type="submission" date="2010-03" db="EMBL/GenBank/DDBJ databases">
        <title>The genome sequence of Clostridiales sp. SSC/2.</title>
        <authorList>
            <consortium name="metaHIT consortium -- http://www.metahit.eu/"/>
            <person name="Pajon A."/>
            <person name="Turner K."/>
            <person name="Parkhill J."/>
            <person name="Duncan S."/>
            <person name="Flint H."/>
        </authorList>
    </citation>
    <scope>NUCLEOTIDE SEQUENCE [LARGE SCALE GENOMIC DNA]</scope>
    <source>
        <strain evidence="2 4">SSC/2</strain>
    </source>
</reference>
<dbReference type="KEGG" id="bprl:CL2_01550"/>
<evidence type="ECO:0000313" key="2">
    <source>
        <dbReference type="EMBL" id="CBL37265.1"/>
    </source>
</evidence>
<dbReference type="Proteomes" id="UP000095598">
    <property type="component" value="Unassembled WGS sequence"/>
</dbReference>
<proteinExistence type="predicted"/>
<dbReference type="PROSITE" id="PS50943">
    <property type="entry name" value="HTH_CROC1"/>
    <property type="match status" value="1"/>
</dbReference>
<dbReference type="SUPFAM" id="SSF47413">
    <property type="entry name" value="lambda repressor-like DNA-binding domains"/>
    <property type="match status" value="1"/>
</dbReference>
<dbReference type="Proteomes" id="UP000008960">
    <property type="component" value="Chromosome"/>
</dbReference>